<feature type="domain" description="Aldehyde dehydrogenase" evidence="5">
    <location>
        <begin position="37"/>
        <end position="493"/>
    </location>
</feature>
<dbReference type="Proteomes" id="UP000000662">
    <property type="component" value="Chromosome 1"/>
</dbReference>
<dbReference type="EMBL" id="CP000440">
    <property type="protein sequence ID" value="ABI87239.1"/>
    <property type="molecule type" value="Genomic_DNA"/>
</dbReference>
<comment type="similarity">
    <text evidence="1 4">Belongs to the aldehyde dehydrogenase family.</text>
</comment>
<dbReference type="PANTHER" id="PTHR42804">
    <property type="entry name" value="ALDEHYDE DEHYDROGENASE"/>
    <property type="match status" value="1"/>
</dbReference>
<dbReference type="AlphaFoldDB" id="Q0BF34"/>
<dbReference type="Pfam" id="PF00171">
    <property type="entry name" value="Aldedh"/>
    <property type="match status" value="1"/>
</dbReference>
<dbReference type="Gene3D" id="3.40.605.10">
    <property type="entry name" value="Aldehyde Dehydrogenase, Chain A, domain 1"/>
    <property type="match status" value="1"/>
</dbReference>
<keyword evidence="2 4" id="KW-0560">Oxidoreductase</keyword>
<dbReference type="EC" id="1.2.1.8" evidence="6"/>
<dbReference type="KEGG" id="bam:Bamb_1682"/>
<dbReference type="Gene3D" id="3.40.309.10">
    <property type="entry name" value="Aldehyde Dehydrogenase, Chain A, domain 2"/>
    <property type="match status" value="1"/>
</dbReference>
<accession>Q0BF34</accession>
<organism evidence="6 7">
    <name type="scientific">Burkholderia ambifaria (strain ATCC BAA-244 / DSM 16087 / CCUG 44356 / LMG 19182 / AMMD)</name>
    <name type="common">Burkholderia cepacia (strain AMMD)</name>
    <dbReference type="NCBI Taxonomy" id="339670"/>
    <lineage>
        <taxon>Bacteria</taxon>
        <taxon>Pseudomonadati</taxon>
        <taxon>Pseudomonadota</taxon>
        <taxon>Betaproteobacteria</taxon>
        <taxon>Burkholderiales</taxon>
        <taxon>Burkholderiaceae</taxon>
        <taxon>Burkholderia</taxon>
        <taxon>Burkholderia cepacia complex</taxon>
    </lineage>
</organism>
<dbReference type="eggNOG" id="COG1012">
    <property type="taxonomic scope" value="Bacteria"/>
</dbReference>
<evidence type="ECO:0000256" key="3">
    <source>
        <dbReference type="PROSITE-ProRule" id="PRU10007"/>
    </source>
</evidence>
<evidence type="ECO:0000313" key="6">
    <source>
        <dbReference type="EMBL" id="ABI87239.1"/>
    </source>
</evidence>
<dbReference type="InterPro" id="IPR016162">
    <property type="entry name" value="Ald_DH_N"/>
</dbReference>
<gene>
    <name evidence="6" type="ordered locus">Bamb_1682</name>
</gene>
<dbReference type="InterPro" id="IPR029510">
    <property type="entry name" value="Ald_DH_CS_GLU"/>
</dbReference>
<feature type="active site" evidence="3">
    <location>
        <position position="269"/>
    </location>
</feature>
<dbReference type="SUPFAM" id="SSF53720">
    <property type="entry name" value="ALDH-like"/>
    <property type="match status" value="1"/>
</dbReference>
<dbReference type="GO" id="GO:0008802">
    <property type="term" value="F:betaine-aldehyde dehydrogenase (NAD+) activity"/>
    <property type="evidence" value="ECO:0007669"/>
    <property type="project" value="UniProtKB-EC"/>
</dbReference>
<dbReference type="InterPro" id="IPR016163">
    <property type="entry name" value="Ald_DH_C"/>
</dbReference>
<evidence type="ECO:0000259" key="5">
    <source>
        <dbReference type="Pfam" id="PF00171"/>
    </source>
</evidence>
<protein>
    <submittedName>
        <fullName evidence="6">Betaine-aldehyde dehydrogenase</fullName>
        <ecNumber evidence="6">1.2.1.8</ecNumber>
    </submittedName>
</protein>
<dbReference type="InterPro" id="IPR015590">
    <property type="entry name" value="Aldehyde_DH_dom"/>
</dbReference>
<keyword evidence="7" id="KW-1185">Reference proteome</keyword>
<dbReference type="CDD" id="cd07138">
    <property type="entry name" value="ALDH_CddD_SSP0762"/>
    <property type="match status" value="1"/>
</dbReference>
<evidence type="ECO:0000256" key="2">
    <source>
        <dbReference type="ARBA" id="ARBA00023002"/>
    </source>
</evidence>
<dbReference type="FunFam" id="3.40.309.10:FF:000012">
    <property type="entry name" value="Betaine aldehyde dehydrogenase"/>
    <property type="match status" value="1"/>
</dbReference>
<evidence type="ECO:0000256" key="4">
    <source>
        <dbReference type="RuleBase" id="RU003345"/>
    </source>
</evidence>
<evidence type="ECO:0000256" key="1">
    <source>
        <dbReference type="ARBA" id="ARBA00009986"/>
    </source>
</evidence>
<name>Q0BF34_BURCM</name>
<dbReference type="FunFam" id="3.40.605.10:FF:000026">
    <property type="entry name" value="Aldehyde dehydrogenase, putative"/>
    <property type="match status" value="1"/>
</dbReference>
<dbReference type="PANTHER" id="PTHR42804:SF1">
    <property type="entry name" value="ALDEHYDE DEHYDROGENASE-RELATED"/>
    <property type="match status" value="1"/>
</dbReference>
<dbReference type="FunFam" id="3.40.605.10:FF:000007">
    <property type="entry name" value="NAD/NADP-dependent betaine aldehyde dehydrogenase"/>
    <property type="match status" value="1"/>
</dbReference>
<sequence>MAVNRHTSGRKRSLECRLPWRRKTMKIYDQFYIDGAWRKPAGTGTIDVIDSGTEAVIGRIPEGVASDAQDAIRAARAAFDAWAATPAATRAGYLRKIVERLQARSEELAQSITGEVGMPIKLSRAIQVGGPIYNWKAYAKLAESFEFEATVGNSLVVREPVGVVAAITPWNYPLNQITLKVAPALAAGCTVVLKPSEVAPLNAFMLAEAIHEAGLPPGVFNLVCGYGPVVGEVLATDPDVDMVSFTGSTRAGKRVAELAAAGVKRVALELGGKSASVILDDADFAAAVKGTVNACYLNAGQTCSAHTRMLVPEARYEEAREIAKKAAEAYVAGDPRDETTRLGALASAAQQQRVQAYIQRGIDDGAELVTGGTGLPEGLAKGFFVKPTVFGRVDPKSTIAQEEIFGPVLSIITYRDEDEAVRIANDSPYGLGGAVWAGSDERAMRVARRIRTGQVDINGGMWNGAAPFGGYKQSGHGRENGVYGLEEYLEYKSMQLKPANPA</sequence>
<dbReference type="InterPro" id="IPR016161">
    <property type="entry name" value="Ald_DH/histidinol_DH"/>
</dbReference>
<reference evidence="6" key="1">
    <citation type="submission" date="2009-01" db="EMBL/GenBank/DDBJ databases">
        <title>Complete sequence of Chromosome 1 of Burkholderia cepacia AMMD.</title>
        <authorList>
            <consortium name="US DOE Joint Genome Institute"/>
            <person name="Copeland A."/>
            <person name="Lucas S."/>
            <person name="Lapidus A."/>
            <person name="Barry K."/>
            <person name="Detter J.C."/>
            <person name="Glavina del Rio T."/>
            <person name="Hammon N."/>
            <person name="Israni S."/>
            <person name="Pitluck S."/>
            <person name="Bruce D."/>
            <person name="Chain P."/>
            <person name="Malfatti S."/>
            <person name="Shin M."/>
            <person name="Vergez L."/>
            <person name="Schmutz J."/>
            <person name="Larimer F."/>
            <person name="Land M."/>
            <person name="Hauser L."/>
            <person name="Kyrpides N."/>
            <person name="Kim E."/>
            <person name="Parke J."/>
            <person name="Coenye T."/>
            <person name="Konstantinidis K."/>
            <person name="Ramette A."/>
            <person name="Tiedje J."/>
            <person name="Richardson P."/>
        </authorList>
    </citation>
    <scope>NUCLEOTIDE SEQUENCE [LARGE SCALE GENOMIC DNA]</scope>
    <source>
        <strain evidence="6">AMMD</strain>
    </source>
</reference>
<dbReference type="PROSITE" id="PS00687">
    <property type="entry name" value="ALDEHYDE_DEHYDR_GLU"/>
    <property type="match status" value="1"/>
</dbReference>
<proteinExistence type="inferred from homology"/>
<evidence type="ECO:0000313" key="7">
    <source>
        <dbReference type="Proteomes" id="UP000000662"/>
    </source>
</evidence>